<dbReference type="PROSITE" id="PS51257">
    <property type="entry name" value="PROKAR_LIPOPROTEIN"/>
    <property type="match status" value="1"/>
</dbReference>
<dbReference type="AlphaFoldDB" id="A0A7X6RPS2"/>
<evidence type="ECO:0000313" key="12">
    <source>
        <dbReference type="Proteomes" id="UP000553209"/>
    </source>
</evidence>
<evidence type="ECO:0000256" key="5">
    <source>
        <dbReference type="ARBA" id="ARBA00022490"/>
    </source>
</evidence>
<keyword evidence="5" id="KW-0963">Cytoplasm</keyword>
<feature type="signal peptide" evidence="8">
    <location>
        <begin position="1"/>
        <end position="24"/>
    </location>
</feature>
<feature type="chain" id="PRO_5031590069" description="Peptidyl-prolyl cis-trans isomerase" evidence="8">
    <location>
        <begin position="25"/>
        <end position="228"/>
    </location>
</feature>
<keyword evidence="12" id="KW-1185">Reference proteome</keyword>
<protein>
    <recommendedName>
        <fullName evidence="8">Peptidyl-prolyl cis-trans isomerase</fullName>
        <shortName evidence="8">PPIase</shortName>
        <ecNumber evidence="8">5.2.1.8</ecNumber>
    </recommendedName>
</protein>
<comment type="catalytic activity">
    <reaction evidence="1 8">
        <text>[protein]-peptidylproline (omega=180) = [protein]-peptidylproline (omega=0)</text>
        <dbReference type="Rhea" id="RHEA:16237"/>
        <dbReference type="Rhea" id="RHEA-COMP:10747"/>
        <dbReference type="Rhea" id="RHEA-COMP:10748"/>
        <dbReference type="ChEBI" id="CHEBI:83833"/>
        <dbReference type="ChEBI" id="CHEBI:83834"/>
        <dbReference type="EC" id="5.2.1.8"/>
    </reaction>
</comment>
<evidence type="ECO:0000259" key="10">
    <source>
        <dbReference type="PROSITE" id="PS50072"/>
    </source>
</evidence>
<evidence type="ECO:0000256" key="7">
    <source>
        <dbReference type="ARBA" id="ARBA00023235"/>
    </source>
</evidence>
<dbReference type="PRINTS" id="PR00153">
    <property type="entry name" value="CSAPPISMRASE"/>
</dbReference>
<dbReference type="EMBL" id="JAAXPG010000005">
    <property type="protein sequence ID" value="NKY97477.1"/>
    <property type="molecule type" value="Genomic_DNA"/>
</dbReference>
<dbReference type="PROSITE" id="PS00170">
    <property type="entry name" value="CSA_PPIASE_1"/>
    <property type="match status" value="1"/>
</dbReference>
<comment type="subcellular location">
    <subcellularLocation>
        <location evidence="3">Cytoplasm</location>
    </subcellularLocation>
</comment>
<evidence type="ECO:0000256" key="1">
    <source>
        <dbReference type="ARBA" id="ARBA00000971"/>
    </source>
</evidence>
<dbReference type="Pfam" id="PF00160">
    <property type="entry name" value="Pro_isomerase"/>
    <property type="match status" value="1"/>
</dbReference>
<evidence type="ECO:0000256" key="8">
    <source>
        <dbReference type="RuleBase" id="RU363019"/>
    </source>
</evidence>
<evidence type="ECO:0000256" key="9">
    <source>
        <dbReference type="SAM" id="MobiDB-lite"/>
    </source>
</evidence>
<proteinExistence type="inferred from homology"/>
<keyword evidence="6 8" id="KW-0697">Rotamase</keyword>
<dbReference type="InterPro" id="IPR020892">
    <property type="entry name" value="Cyclophilin-type_PPIase_CS"/>
</dbReference>
<dbReference type="EC" id="5.2.1.8" evidence="8"/>
<sequence length="228" mass="23404">MKLLPLPATALLACTALLATSACANGAAAPADQGGSEGGGTPEETASEQTGSPAEVDVTGVEGATLHTSEGDIELELFPEEAPVTVSNFVGLAEGEGVPNPATGEAAFYDGTVFHRVIDGFMIQGGDPQGTGQGGPGYTFEDEFDSGREFSEPGVLAMANRGPDTNGSQFFITVEPTPHLNGLHTIFGHVADEASMEVVNGIANAETDMNDRPAQDVTIESVTVHRAE</sequence>
<dbReference type="GO" id="GO:0003755">
    <property type="term" value="F:peptidyl-prolyl cis-trans isomerase activity"/>
    <property type="evidence" value="ECO:0007669"/>
    <property type="project" value="UniProtKB-UniRule"/>
</dbReference>
<keyword evidence="7 8" id="KW-0413">Isomerase</keyword>
<dbReference type="CDD" id="cd00317">
    <property type="entry name" value="cyclophilin"/>
    <property type="match status" value="1"/>
</dbReference>
<evidence type="ECO:0000256" key="4">
    <source>
        <dbReference type="ARBA" id="ARBA00007365"/>
    </source>
</evidence>
<keyword evidence="8" id="KW-0732">Signal</keyword>
<feature type="domain" description="PPIase cyclophilin-type" evidence="10">
    <location>
        <begin position="60"/>
        <end position="224"/>
    </location>
</feature>
<evidence type="ECO:0000256" key="2">
    <source>
        <dbReference type="ARBA" id="ARBA00002388"/>
    </source>
</evidence>
<evidence type="ECO:0000256" key="3">
    <source>
        <dbReference type="ARBA" id="ARBA00004496"/>
    </source>
</evidence>
<dbReference type="PANTHER" id="PTHR45625">
    <property type="entry name" value="PEPTIDYL-PROLYL CIS-TRANS ISOMERASE-RELATED"/>
    <property type="match status" value="1"/>
</dbReference>
<reference evidence="11 12" key="1">
    <citation type="submission" date="2020-04" db="EMBL/GenBank/DDBJ databases">
        <title>MicrobeNet Type strains.</title>
        <authorList>
            <person name="Nicholson A.C."/>
        </authorList>
    </citation>
    <scope>NUCLEOTIDE SEQUENCE [LARGE SCALE GENOMIC DNA]</scope>
    <source>
        <strain evidence="11 12">ATCC 23612</strain>
    </source>
</reference>
<dbReference type="GO" id="GO:0006457">
    <property type="term" value="P:protein folding"/>
    <property type="evidence" value="ECO:0007669"/>
    <property type="project" value="InterPro"/>
</dbReference>
<dbReference type="Gene3D" id="2.40.100.10">
    <property type="entry name" value="Cyclophilin-like"/>
    <property type="match status" value="1"/>
</dbReference>
<dbReference type="Proteomes" id="UP000553209">
    <property type="component" value="Unassembled WGS sequence"/>
</dbReference>
<dbReference type="SUPFAM" id="SSF50891">
    <property type="entry name" value="Cyclophilin-like"/>
    <property type="match status" value="1"/>
</dbReference>
<name>A0A7X6RPS2_9ACTN</name>
<dbReference type="InterPro" id="IPR044666">
    <property type="entry name" value="Cyclophilin_A-like"/>
</dbReference>
<dbReference type="InterPro" id="IPR029000">
    <property type="entry name" value="Cyclophilin-like_dom_sf"/>
</dbReference>
<evidence type="ECO:0000256" key="6">
    <source>
        <dbReference type="ARBA" id="ARBA00023110"/>
    </source>
</evidence>
<comment type="similarity">
    <text evidence="4 8">Belongs to the cyclophilin-type PPIase family.</text>
</comment>
<dbReference type="PANTHER" id="PTHR45625:SF4">
    <property type="entry name" value="PEPTIDYLPROLYL ISOMERASE DOMAIN AND WD REPEAT-CONTAINING PROTEIN 1"/>
    <property type="match status" value="1"/>
</dbReference>
<comment type="caution">
    <text evidence="11">The sequence shown here is derived from an EMBL/GenBank/DDBJ whole genome shotgun (WGS) entry which is preliminary data.</text>
</comment>
<dbReference type="PROSITE" id="PS50072">
    <property type="entry name" value="CSA_PPIASE_2"/>
    <property type="match status" value="1"/>
</dbReference>
<organism evidence="11 12">
    <name type="scientific">Nocardiopsis alborubida</name>
    <dbReference type="NCBI Taxonomy" id="146802"/>
    <lineage>
        <taxon>Bacteria</taxon>
        <taxon>Bacillati</taxon>
        <taxon>Actinomycetota</taxon>
        <taxon>Actinomycetes</taxon>
        <taxon>Streptosporangiales</taxon>
        <taxon>Nocardiopsidaceae</taxon>
        <taxon>Nocardiopsis</taxon>
    </lineage>
</organism>
<accession>A0A7X6RPS2</accession>
<dbReference type="RefSeq" id="WP_061083745.1">
    <property type="nucleotide sequence ID" value="NZ_JAAXPG010000005.1"/>
</dbReference>
<dbReference type="GO" id="GO:0005737">
    <property type="term" value="C:cytoplasm"/>
    <property type="evidence" value="ECO:0007669"/>
    <property type="project" value="UniProtKB-SubCell"/>
</dbReference>
<comment type="function">
    <text evidence="2 8">PPIases accelerate the folding of proteins. It catalyzes the cis-trans isomerization of proline imidic peptide bonds in oligopeptides.</text>
</comment>
<evidence type="ECO:0000313" key="11">
    <source>
        <dbReference type="EMBL" id="NKY97477.1"/>
    </source>
</evidence>
<dbReference type="FunFam" id="2.40.100.10:FF:000028">
    <property type="entry name" value="Peptidyl-prolyl cis-trans isomerase"/>
    <property type="match status" value="1"/>
</dbReference>
<gene>
    <name evidence="11" type="ORF">HGB44_07300</name>
</gene>
<feature type="region of interest" description="Disordered" evidence="9">
    <location>
        <begin position="27"/>
        <end position="55"/>
    </location>
</feature>
<dbReference type="InterPro" id="IPR002130">
    <property type="entry name" value="Cyclophilin-type_PPIase_dom"/>
</dbReference>